<keyword evidence="2" id="KW-1185">Reference proteome</keyword>
<gene>
    <name evidence="1" type="ORF">PISMIDRAFT_345481</name>
</gene>
<reference evidence="2" key="2">
    <citation type="submission" date="2015-01" db="EMBL/GenBank/DDBJ databases">
        <title>Evolutionary Origins and Diversification of the Mycorrhizal Mutualists.</title>
        <authorList>
            <consortium name="DOE Joint Genome Institute"/>
            <consortium name="Mycorrhizal Genomics Consortium"/>
            <person name="Kohler A."/>
            <person name="Kuo A."/>
            <person name="Nagy L.G."/>
            <person name="Floudas D."/>
            <person name="Copeland A."/>
            <person name="Barry K.W."/>
            <person name="Cichocki N."/>
            <person name="Veneault-Fourrey C."/>
            <person name="LaButti K."/>
            <person name="Lindquist E.A."/>
            <person name="Lipzen A."/>
            <person name="Lundell T."/>
            <person name="Morin E."/>
            <person name="Murat C."/>
            <person name="Riley R."/>
            <person name="Ohm R."/>
            <person name="Sun H."/>
            <person name="Tunlid A."/>
            <person name="Henrissat B."/>
            <person name="Grigoriev I.V."/>
            <person name="Hibbett D.S."/>
            <person name="Martin F."/>
        </authorList>
    </citation>
    <scope>NUCLEOTIDE SEQUENCE [LARGE SCALE GENOMIC DNA]</scope>
    <source>
        <strain evidence="2">441</strain>
    </source>
</reference>
<dbReference type="AlphaFoldDB" id="A0A0C9XR14"/>
<organism evidence="1 2">
    <name type="scientific">Pisolithus microcarpus 441</name>
    <dbReference type="NCBI Taxonomy" id="765257"/>
    <lineage>
        <taxon>Eukaryota</taxon>
        <taxon>Fungi</taxon>
        <taxon>Dikarya</taxon>
        <taxon>Basidiomycota</taxon>
        <taxon>Agaricomycotina</taxon>
        <taxon>Agaricomycetes</taxon>
        <taxon>Agaricomycetidae</taxon>
        <taxon>Boletales</taxon>
        <taxon>Sclerodermatineae</taxon>
        <taxon>Pisolithaceae</taxon>
        <taxon>Pisolithus</taxon>
    </lineage>
</organism>
<dbReference type="Proteomes" id="UP000054018">
    <property type="component" value="Unassembled WGS sequence"/>
</dbReference>
<dbReference type="HOGENOM" id="CLU_2498704_0_0_1"/>
<protein>
    <submittedName>
        <fullName evidence="1">Unplaced genomic scaffold scaffold_241, whole genome shotgun sequence</fullName>
    </submittedName>
</protein>
<name>A0A0C9XR14_9AGAM</name>
<proteinExistence type="predicted"/>
<dbReference type="EMBL" id="KN833925">
    <property type="protein sequence ID" value="KIK14725.1"/>
    <property type="molecule type" value="Genomic_DNA"/>
</dbReference>
<reference evidence="1 2" key="1">
    <citation type="submission" date="2014-04" db="EMBL/GenBank/DDBJ databases">
        <authorList>
            <consortium name="DOE Joint Genome Institute"/>
            <person name="Kuo A."/>
            <person name="Kohler A."/>
            <person name="Costa M.D."/>
            <person name="Nagy L.G."/>
            <person name="Floudas D."/>
            <person name="Copeland A."/>
            <person name="Barry K.W."/>
            <person name="Cichocki N."/>
            <person name="Veneault-Fourrey C."/>
            <person name="LaButti K."/>
            <person name="Lindquist E.A."/>
            <person name="Lipzen A."/>
            <person name="Lundell T."/>
            <person name="Morin E."/>
            <person name="Murat C."/>
            <person name="Sun H."/>
            <person name="Tunlid A."/>
            <person name="Henrissat B."/>
            <person name="Grigoriev I.V."/>
            <person name="Hibbett D.S."/>
            <person name="Martin F."/>
            <person name="Nordberg H.P."/>
            <person name="Cantor M.N."/>
            <person name="Hua S.X."/>
        </authorList>
    </citation>
    <scope>NUCLEOTIDE SEQUENCE [LARGE SCALE GENOMIC DNA]</scope>
    <source>
        <strain evidence="1 2">441</strain>
    </source>
</reference>
<evidence type="ECO:0000313" key="1">
    <source>
        <dbReference type="EMBL" id="KIK14725.1"/>
    </source>
</evidence>
<evidence type="ECO:0000313" key="2">
    <source>
        <dbReference type="Proteomes" id="UP000054018"/>
    </source>
</evidence>
<accession>A0A0C9XR14</accession>
<sequence>MPLLYRCFPSKSPTRYVPVCADPAGLLKSRARVRVTRAAREASSKRIPTNSLIGLPSLRKGQRMNGLRSDSFLFPQIIASERLTSS</sequence>